<accession>A0A836C2B4</accession>
<protein>
    <submittedName>
        <fullName evidence="2">Uncharacterized protein</fullName>
    </submittedName>
</protein>
<evidence type="ECO:0000313" key="3">
    <source>
        <dbReference type="Proteomes" id="UP000612055"/>
    </source>
</evidence>
<organism evidence="2 3">
    <name type="scientific">Edaphochlamys debaryana</name>
    <dbReference type="NCBI Taxonomy" id="47281"/>
    <lineage>
        <taxon>Eukaryota</taxon>
        <taxon>Viridiplantae</taxon>
        <taxon>Chlorophyta</taxon>
        <taxon>core chlorophytes</taxon>
        <taxon>Chlorophyceae</taxon>
        <taxon>CS clade</taxon>
        <taxon>Chlamydomonadales</taxon>
        <taxon>Chlamydomonadales incertae sedis</taxon>
        <taxon>Edaphochlamys</taxon>
    </lineage>
</organism>
<evidence type="ECO:0000256" key="1">
    <source>
        <dbReference type="SAM" id="MobiDB-lite"/>
    </source>
</evidence>
<dbReference type="EMBL" id="JAEHOE010000013">
    <property type="protein sequence ID" value="KAG2497665.1"/>
    <property type="molecule type" value="Genomic_DNA"/>
</dbReference>
<dbReference type="SUPFAM" id="SSF47473">
    <property type="entry name" value="EF-hand"/>
    <property type="match status" value="1"/>
</dbReference>
<comment type="caution">
    <text evidence="2">The sequence shown here is derived from an EMBL/GenBank/DDBJ whole genome shotgun (WGS) entry which is preliminary data.</text>
</comment>
<dbReference type="InterPro" id="IPR011992">
    <property type="entry name" value="EF-hand-dom_pair"/>
</dbReference>
<feature type="region of interest" description="Disordered" evidence="1">
    <location>
        <begin position="202"/>
        <end position="224"/>
    </location>
</feature>
<reference evidence="2" key="1">
    <citation type="journal article" date="2020" name="bioRxiv">
        <title>Comparative genomics of Chlamydomonas.</title>
        <authorList>
            <person name="Craig R.J."/>
            <person name="Hasan A.R."/>
            <person name="Ness R.W."/>
            <person name="Keightley P.D."/>
        </authorList>
    </citation>
    <scope>NUCLEOTIDE SEQUENCE</scope>
    <source>
        <strain evidence="2">CCAP 11/70</strain>
    </source>
</reference>
<sequence length="224" mass="24698">MMDFGHTTYGHNSAERFYSAVRQAQAETVRQELERSSHVEDTDIERAWSVLVPSGEPSVSKSDLVDRLSSYLPHVDSSAVNHLVGGAGSMSLERLTRMLWQDGQPTLPCNMSEEAWKLLDPHGRGSIGLDTLLRMLTTIEGCEKLDPDDMRVIRNLLDLSTDDYVIAERNWAQLGCWTPMLEEVTPAQRKMLAARASAQAAKAAAAANRRPAGGRRSPAPPAAW</sequence>
<keyword evidence="3" id="KW-1185">Reference proteome</keyword>
<dbReference type="OrthoDB" id="527250at2759"/>
<dbReference type="Proteomes" id="UP000612055">
    <property type="component" value="Unassembled WGS sequence"/>
</dbReference>
<evidence type="ECO:0000313" key="2">
    <source>
        <dbReference type="EMBL" id="KAG2497665.1"/>
    </source>
</evidence>
<dbReference type="AlphaFoldDB" id="A0A836C2B4"/>
<feature type="compositionally biased region" description="Low complexity" evidence="1">
    <location>
        <begin position="202"/>
        <end position="217"/>
    </location>
</feature>
<gene>
    <name evidence="2" type="ORF">HYH03_004404</name>
</gene>
<name>A0A836C2B4_9CHLO</name>
<proteinExistence type="predicted"/>